<sequence length="269" mass="29137">MSSNGDSPHTQQISNAKQALTAYERASLLDPDNTPHPQDPDYLRDVLSALLCDLEHLATVHGVDFAQAVATGHRIHADEVAAARIYEVGDQVQIRLIPNRRGTVIEIDEAHGESLYLVKVPGLPYLHQERAVSLEPAPPFPPVEGVDPPVTTAVQAEAALVEAAAHMRPGSPMYSKYQGQTNRLLEALSDWSGTRPNELLQDLSSKISRRGAELERPARPTGNPARLAARDFPLDITEGFPADPTSPAAPSRPQRHQDAAHPPERGPSA</sequence>
<dbReference type="Proteomes" id="UP000572680">
    <property type="component" value="Unassembled WGS sequence"/>
</dbReference>
<organism evidence="2 3">
    <name type="scientific">Actinomadura namibiensis</name>
    <dbReference type="NCBI Taxonomy" id="182080"/>
    <lineage>
        <taxon>Bacteria</taxon>
        <taxon>Bacillati</taxon>
        <taxon>Actinomycetota</taxon>
        <taxon>Actinomycetes</taxon>
        <taxon>Streptosporangiales</taxon>
        <taxon>Thermomonosporaceae</taxon>
        <taxon>Actinomadura</taxon>
    </lineage>
</organism>
<comment type="caution">
    <text evidence="2">The sequence shown here is derived from an EMBL/GenBank/DDBJ whole genome shotgun (WGS) entry which is preliminary data.</text>
</comment>
<feature type="region of interest" description="Disordered" evidence="1">
    <location>
        <begin position="208"/>
        <end position="269"/>
    </location>
</feature>
<reference evidence="2 3" key="1">
    <citation type="submission" date="2020-08" db="EMBL/GenBank/DDBJ databases">
        <title>Genomic Encyclopedia of Type Strains, Phase IV (KMG-IV): sequencing the most valuable type-strain genomes for metagenomic binning, comparative biology and taxonomic classification.</title>
        <authorList>
            <person name="Goeker M."/>
        </authorList>
    </citation>
    <scope>NUCLEOTIDE SEQUENCE [LARGE SCALE GENOMIC DNA]</scope>
    <source>
        <strain evidence="2 3">DSM 44197</strain>
    </source>
</reference>
<feature type="compositionally biased region" description="Basic and acidic residues" evidence="1">
    <location>
        <begin position="255"/>
        <end position="269"/>
    </location>
</feature>
<dbReference type="RefSeq" id="WP_182848446.1">
    <property type="nucleotide sequence ID" value="NZ_BAAALP010000050.1"/>
</dbReference>
<evidence type="ECO:0000313" key="2">
    <source>
        <dbReference type="EMBL" id="MBA8956545.1"/>
    </source>
</evidence>
<protein>
    <submittedName>
        <fullName evidence="2">Uncharacterized protein</fullName>
    </submittedName>
</protein>
<proteinExistence type="predicted"/>
<dbReference type="EMBL" id="JACJIA010000016">
    <property type="protein sequence ID" value="MBA8956545.1"/>
    <property type="molecule type" value="Genomic_DNA"/>
</dbReference>
<evidence type="ECO:0000256" key="1">
    <source>
        <dbReference type="SAM" id="MobiDB-lite"/>
    </source>
</evidence>
<gene>
    <name evidence="2" type="ORF">HNR61_008228</name>
</gene>
<name>A0A7W3QR85_ACTNM</name>
<dbReference type="AlphaFoldDB" id="A0A7W3QR85"/>
<evidence type="ECO:0000313" key="3">
    <source>
        <dbReference type="Proteomes" id="UP000572680"/>
    </source>
</evidence>
<accession>A0A7W3QR85</accession>
<keyword evidence="3" id="KW-1185">Reference proteome</keyword>